<dbReference type="Gene3D" id="2.30.42.10">
    <property type="match status" value="1"/>
</dbReference>
<name>A0A6C0FDE8_9ZZZZ</name>
<dbReference type="InterPro" id="IPR036034">
    <property type="entry name" value="PDZ_sf"/>
</dbReference>
<evidence type="ECO:0000313" key="2">
    <source>
        <dbReference type="EMBL" id="QHT39044.1"/>
    </source>
</evidence>
<evidence type="ECO:0000259" key="1">
    <source>
        <dbReference type="PROSITE" id="PS50106"/>
    </source>
</evidence>
<protein>
    <recommendedName>
        <fullName evidence="1">PDZ domain-containing protein</fullName>
    </recommendedName>
</protein>
<dbReference type="AlphaFoldDB" id="A0A6C0FDE8"/>
<dbReference type="InterPro" id="IPR001478">
    <property type="entry name" value="PDZ"/>
</dbReference>
<dbReference type="PROSITE" id="PS50106">
    <property type="entry name" value="PDZ"/>
    <property type="match status" value="1"/>
</dbReference>
<accession>A0A6C0FDE8</accession>
<reference evidence="2" key="1">
    <citation type="journal article" date="2020" name="Nature">
        <title>Giant virus diversity and host interactions through global metagenomics.</title>
        <authorList>
            <person name="Schulz F."/>
            <person name="Roux S."/>
            <person name="Paez-Espino D."/>
            <person name="Jungbluth S."/>
            <person name="Walsh D.A."/>
            <person name="Denef V.J."/>
            <person name="McMahon K.D."/>
            <person name="Konstantinidis K.T."/>
            <person name="Eloe-Fadrosh E.A."/>
            <person name="Kyrpides N.C."/>
            <person name="Woyke T."/>
        </authorList>
    </citation>
    <scope>NUCLEOTIDE SEQUENCE</scope>
    <source>
        <strain evidence="2">GVMAG-S-ERX556126-94</strain>
    </source>
</reference>
<dbReference type="SUPFAM" id="SSF50156">
    <property type="entry name" value="PDZ domain-like"/>
    <property type="match status" value="1"/>
</dbReference>
<organism evidence="2">
    <name type="scientific">viral metagenome</name>
    <dbReference type="NCBI Taxonomy" id="1070528"/>
    <lineage>
        <taxon>unclassified sequences</taxon>
        <taxon>metagenomes</taxon>
        <taxon>organismal metagenomes</taxon>
    </lineage>
</organism>
<feature type="domain" description="PDZ" evidence="1">
    <location>
        <begin position="32"/>
        <end position="103"/>
    </location>
</feature>
<proteinExistence type="predicted"/>
<dbReference type="Pfam" id="PF00595">
    <property type="entry name" value="PDZ"/>
    <property type="match status" value="1"/>
</dbReference>
<sequence>MNKSKSSPSLVDSEKIPNIKKSTSCELLDDDEFYFEEFFEGDGELGIVFDENREGGVFVKKISPKTVAAETYGLYTSLILIDIDNTDVSNMTLTKIEKKIQNAWLKNSRVYLKFRKPIYKEVYTTLLNYELREYYDHFVELGAKSNEDFEYVEYGDLVKMNMNREEIERFKQINPSI</sequence>
<dbReference type="EMBL" id="MN738838">
    <property type="protein sequence ID" value="QHT39044.1"/>
    <property type="molecule type" value="Genomic_DNA"/>
</dbReference>